<keyword evidence="9" id="KW-0464">Manganese</keyword>
<evidence type="ECO:0000256" key="5">
    <source>
        <dbReference type="ARBA" id="ARBA00022723"/>
    </source>
</evidence>
<comment type="catalytic activity">
    <reaction evidence="11">
        <text>O-phospho-L-threonyl-[protein] + H2O = L-threonyl-[protein] + phosphate</text>
        <dbReference type="Rhea" id="RHEA:47004"/>
        <dbReference type="Rhea" id="RHEA-COMP:11060"/>
        <dbReference type="Rhea" id="RHEA-COMP:11605"/>
        <dbReference type="ChEBI" id="CHEBI:15377"/>
        <dbReference type="ChEBI" id="CHEBI:30013"/>
        <dbReference type="ChEBI" id="CHEBI:43474"/>
        <dbReference type="ChEBI" id="CHEBI:61977"/>
        <dbReference type="EC" id="3.1.3.16"/>
    </reaction>
</comment>
<evidence type="ECO:0000256" key="13">
    <source>
        <dbReference type="SAM" id="MobiDB-lite"/>
    </source>
</evidence>
<dbReference type="InterPro" id="IPR015655">
    <property type="entry name" value="PP2C"/>
</dbReference>
<evidence type="ECO:0000256" key="1">
    <source>
        <dbReference type="ARBA" id="ARBA00001936"/>
    </source>
</evidence>
<keyword evidence="7" id="KW-0460">Magnesium</keyword>
<evidence type="ECO:0000256" key="3">
    <source>
        <dbReference type="ARBA" id="ARBA00006702"/>
    </source>
</evidence>
<dbReference type="PROSITE" id="PS01032">
    <property type="entry name" value="PPM_1"/>
    <property type="match status" value="1"/>
</dbReference>
<sequence length="366" mass="39153">MARWCLGWPAARRDDDDKELTWQSELRPHATGEFSMAAAQANTEMEDQAQVMSSPDATLVGVYDGHGGPDASRLFPILHELAGEHGGEVDAEVMRRAFMAADEEYLQLLRWSLPNNMSRAAASGSCCLLGAISGDTLLVANAGDSRAVLARRRRNGAAVSVIAERLSADHSLSSEKLRRELAALHAGGNDVIVHARGAWRVKGSIRVSRSIGDAHLKSSSSSSPVITAEPSIQAVKLINSGDGDEMFVVFASDGLWEHVSEEEAVRVVATSTTRRGAAARLVRAAIDAAARRREVRPGDMRRIKRGVRRHFHDDVTVVVVFLDGDGGGGRGKRRRRKVVDCSSSGSGGGSCSNTPLNVYGFSGSGD</sequence>
<dbReference type="Pfam" id="PF00481">
    <property type="entry name" value="PP2C"/>
    <property type="match status" value="1"/>
</dbReference>
<comment type="cofactor">
    <cofactor evidence="2">
        <name>Mg(2+)</name>
        <dbReference type="ChEBI" id="CHEBI:18420"/>
    </cofactor>
</comment>
<evidence type="ECO:0000256" key="8">
    <source>
        <dbReference type="ARBA" id="ARBA00022912"/>
    </source>
</evidence>
<accession>A0A0D9WUT8</accession>
<feature type="domain" description="PPM-type phosphatase" evidence="14">
    <location>
        <begin position="30"/>
        <end position="322"/>
    </location>
</feature>
<evidence type="ECO:0000313" key="15">
    <source>
        <dbReference type="EnsemblPlants" id="LPERR07G00860.1"/>
    </source>
</evidence>
<dbReference type="Gene3D" id="3.60.40.10">
    <property type="entry name" value="PPM-type phosphatase domain"/>
    <property type="match status" value="1"/>
</dbReference>
<comment type="similarity">
    <text evidence="3 12">Belongs to the PP2C family.</text>
</comment>
<dbReference type="InterPro" id="IPR001932">
    <property type="entry name" value="PPM-type_phosphatase-like_dom"/>
</dbReference>
<evidence type="ECO:0000256" key="12">
    <source>
        <dbReference type="RuleBase" id="RU003465"/>
    </source>
</evidence>
<evidence type="ECO:0000256" key="4">
    <source>
        <dbReference type="ARBA" id="ARBA00013081"/>
    </source>
</evidence>
<organism evidence="15 16">
    <name type="scientific">Leersia perrieri</name>
    <dbReference type="NCBI Taxonomy" id="77586"/>
    <lineage>
        <taxon>Eukaryota</taxon>
        <taxon>Viridiplantae</taxon>
        <taxon>Streptophyta</taxon>
        <taxon>Embryophyta</taxon>
        <taxon>Tracheophyta</taxon>
        <taxon>Spermatophyta</taxon>
        <taxon>Magnoliopsida</taxon>
        <taxon>Liliopsida</taxon>
        <taxon>Poales</taxon>
        <taxon>Poaceae</taxon>
        <taxon>BOP clade</taxon>
        <taxon>Oryzoideae</taxon>
        <taxon>Oryzeae</taxon>
        <taxon>Oryzinae</taxon>
        <taxon>Leersia</taxon>
    </lineage>
</organism>
<dbReference type="GO" id="GO:0046872">
    <property type="term" value="F:metal ion binding"/>
    <property type="evidence" value="ECO:0007669"/>
    <property type="project" value="UniProtKB-KW"/>
</dbReference>
<comment type="catalytic activity">
    <reaction evidence="10">
        <text>O-phospho-L-seryl-[protein] + H2O = L-seryl-[protein] + phosphate</text>
        <dbReference type="Rhea" id="RHEA:20629"/>
        <dbReference type="Rhea" id="RHEA-COMP:9863"/>
        <dbReference type="Rhea" id="RHEA-COMP:11604"/>
        <dbReference type="ChEBI" id="CHEBI:15377"/>
        <dbReference type="ChEBI" id="CHEBI:29999"/>
        <dbReference type="ChEBI" id="CHEBI:43474"/>
        <dbReference type="ChEBI" id="CHEBI:83421"/>
        <dbReference type="EC" id="3.1.3.16"/>
    </reaction>
</comment>
<dbReference type="SMART" id="SM00332">
    <property type="entry name" value="PP2Cc"/>
    <property type="match status" value="1"/>
</dbReference>
<dbReference type="Gramene" id="LPERR07G00860.1">
    <property type="protein sequence ID" value="LPERR07G00860.1"/>
    <property type="gene ID" value="LPERR07G00860"/>
</dbReference>
<reference evidence="15 16" key="1">
    <citation type="submission" date="2012-08" db="EMBL/GenBank/DDBJ databases">
        <title>Oryza genome evolution.</title>
        <authorList>
            <person name="Wing R.A."/>
        </authorList>
    </citation>
    <scope>NUCLEOTIDE SEQUENCE</scope>
</reference>
<dbReference type="SUPFAM" id="SSF81606">
    <property type="entry name" value="PP2C-like"/>
    <property type="match status" value="1"/>
</dbReference>
<dbReference type="CDD" id="cd00143">
    <property type="entry name" value="PP2Cc"/>
    <property type="match status" value="1"/>
</dbReference>
<dbReference type="PANTHER" id="PTHR47992">
    <property type="entry name" value="PROTEIN PHOSPHATASE"/>
    <property type="match status" value="1"/>
</dbReference>
<name>A0A0D9WUT8_9ORYZ</name>
<dbReference type="EC" id="3.1.3.16" evidence="4"/>
<dbReference type="AlphaFoldDB" id="A0A0D9WUT8"/>
<evidence type="ECO:0000256" key="10">
    <source>
        <dbReference type="ARBA" id="ARBA00047761"/>
    </source>
</evidence>
<dbReference type="EnsemblPlants" id="LPERR07G00860.1">
    <property type="protein sequence ID" value="LPERR07G00860.1"/>
    <property type="gene ID" value="LPERR07G00860"/>
</dbReference>
<dbReference type="STRING" id="77586.A0A0D9WUT8"/>
<keyword evidence="8 12" id="KW-0904">Protein phosphatase</keyword>
<dbReference type="PROSITE" id="PS51746">
    <property type="entry name" value="PPM_2"/>
    <property type="match status" value="1"/>
</dbReference>
<evidence type="ECO:0000256" key="7">
    <source>
        <dbReference type="ARBA" id="ARBA00022842"/>
    </source>
</evidence>
<dbReference type="InterPro" id="IPR000222">
    <property type="entry name" value="PP2C_BS"/>
</dbReference>
<evidence type="ECO:0000256" key="2">
    <source>
        <dbReference type="ARBA" id="ARBA00001946"/>
    </source>
</evidence>
<dbReference type="Proteomes" id="UP000032180">
    <property type="component" value="Chromosome 7"/>
</dbReference>
<feature type="region of interest" description="Disordered" evidence="13">
    <location>
        <begin position="326"/>
        <end position="356"/>
    </location>
</feature>
<protein>
    <recommendedName>
        <fullName evidence="4">protein-serine/threonine phosphatase</fullName>
        <ecNumber evidence="4">3.1.3.16</ecNumber>
    </recommendedName>
</protein>
<dbReference type="GO" id="GO:0004722">
    <property type="term" value="F:protein serine/threonine phosphatase activity"/>
    <property type="evidence" value="ECO:0007669"/>
    <property type="project" value="UniProtKB-EC"/>
</dbReference>
<dbReference type="InterPro" id="IPR036457">
    <property type="entry name" value="PPM-type-like_dom_sf"/>
</dbReference>
<proteinExistence type="inferred from homology"/>
<dbReference type="eggNOG" id="KOG0700">
    <property type="taxonomic scope" value="Eukaryota"/>
</dbReference>
<comment type="cofactor">
    <cofactor evidence="1">
        <name>Mn(2+)</name>
        <dbReference type="ChEBI" id="CHEBI:29035"/>
    </cofactor>
</comment>
<keyword evidence="16" id="KW-1185">Reference proteome</keyword>
<reference evidence="16" key="2">
    <citation type="submission" date="2013-12" db="EMBL/GenBank/DDBJ databases">
        <authorList>
            <person name="Yu Y."/>
            <person name="Lee S."/>
            <person name="de Baynast K."/>
            <person name="Wissotski M."/>
            <person name="Liu L."/>
            <person name="Talag J."/>
            <person name="Goicoechea J."/>
            <person name="Angelova A."/>
            <person name="Jetty R."/>
            <person name="Kudrna D."/>
            <person name="Golser W."/>
            <person name="Rivera L."/>
            <person name="Zhang J."/>
            <person name="Wing R."/>
        </authorList>
    </citation>
    <scope>NUCLEOTIDE SEQUENCE</scope>
</reference>
<evidence type="ECO:0000256" key="6">
    <source>
        <dbReference type="ARBA" id="ARBA00022801"/>
    </source>
</evidence>
<evidence type="ECO:0000313" key="16">
    <source>
        <dbReference type="Proteomes" id="UP000032180"/>
    </source>
</evidence>
<reference evidence="15" key="3">
    <citation type="submission" date="2015-04" db="UniProtKB">
        <authorList>
            <consortium name="EnsemblPlants"/>
        </authorList>
    </citation>
    <scope>IDENTIFICATION</scope>
</reference>
<evidence type="ECO:0000256" key="11">
    <source>
        <dbReference type="ARBA" id="ARBA00048336"/>
    </source>
</evidence>
<dbReference type="HOGENOM" id="CLU_013173_2_2_1"/>
<evidence type="ECO:0000259" key="14">
    <source>
        <dbReference type="PROSITE" id="PS51746"/>
    </source>
</evidence>
<keyword evidence="5" id="KW-0479">Metal-binding</keyword>
<keyword evidence="6 12" id="KW-0378">Hydrolase</keyword>
<evidence type="ECO:0000256" key="9">
    <source>
        <dbReference type="ARBA" id="ARBA00023211"/>
    </source>
</evidence>